<gene>
    <name evidence="2" type="ORF">PVAP13_2NG258906</name>
</gene>
<proteinExistence type="predicted"/>
<protein>
    <submittedName>
        <fullName evidence="2">Uncharacterized protein</fullName>
    </submittedName>
</protein>
<evidence type="ECO:0000313" key="2">
    <source>
        <dbReference type="EMBL" id="KAG2634403.1"/>
    </source>
</evidence>
<feature type="compositionally biased region" description="Low complexity" evidence="1">
    <location>
        <begin position="75"/>
        <end position="88"/>
    </location>
</feature>
<organism evidence="2 3">
    <name type="scientific">Panicum virgatum</name>
    <name type="common">Blackwell switchgrass</name>
    <dbReference type="NCBI Taxonomy" id="38727"/>
    <lineage>
        <taxon>Eukaryota</taxon>
        <taxon>Viridiplantae</taxon>
        <taxon>Streptophyta</taxon>
        <taxon>Embryophyta</taxon>
        <taxon>Tracheophyta</taxon>
        <taxon>Spermatophyta</taxon>
        <taxon>Magnoliopsida</taxon>
        <taxon>Liliopsida</taxon>
        <taxon>Poales</taxon>
        <taxon>Poaceae</taxon>
        <taxon>PACMAD clade</taxon>
        <taxon>Panicoideae</taxon>
        <taxon>Panicodae</taxon>
        <taxon>Paniceae</taxon>
        <taxon>Panicinae</taxon>
        <taxon>Panicum</taxon>
        <taxon>Panicum sect. Hiantes</taxon>
    </lineage>
</organism>
<name>A0A8T0VPE7_PANVG</name>
<evidence type="ECO:0000313" key="3">
    <source>
        <dbReference type="Proteomes" id="UP000823388"/>
    </source>
</evidence>
<keyword evidence="3" id="KW-1185">Reference proteome</keyword>
<dbReference type="Proteomes" id="UP000823388">
    <property type="component" value="Chromosome 2N"/>
</dbReference>
<feature type="compositionally biased region" description="Low complexity" evidence="1">
    <location>
        <begin position="23"/>
        <end position="34"/>
    </location>
</feature>
<feature type="compositionally biased region" description="Basic and acidic residues" evidence="1">
    <location>
        <begin position="1"/>
        <end position="14"/>
    </location>
</feature>
<feature type="compositionally biased region" description="Low complexity" evidence="1">
    <location>
        <begin position="132"/>
        <end position="145"/>
    </location>
</feature>
<dbReference type="AlphaFoldDB" id="A0A8T0VPE7"/>
<sequence length="171" mass="17572">MDLAGERWRPRSRAESAPNLPSGIRAARGGPARGRPARRRGLLGGEAYAGRGRVAAAAMGERSASGGGHGRAPRRGAPSSRPRTAPSPCSLAAPAKLLDVCWTAGQEGEAERRGGGSPAGPRWRRRARRSGSDSGFGAAPRRGAAAAGGPGAEGREAAEQDVCECAWKEEN</sequence>
<comment type="caution">
    <text evidence="2">The sequence shown here is derived from an EMBL/GenBank/DDBJ whole genome shotgun (WGS) entry which is preliminary data.</text>
</comment>
<feature type="region of interest" description="Disordered" evidence="1">
    <location>
        <begin position="106"/>
        <end position="161"/>
    </location>
</feature>
<feature type="compositionally biased region" description="Low complexity" evidence="1">
    <location>
        <begin position="45"/>
        <end position="64"/>
    </location>
</feature>
<accession>A0A8T0VPE7</accession>
<feature type="region of interest" description="Disordered" evidence="1">
    <location>
        <begin position="1"/>
        <end position="91"/>
    </location>
</feature>
<reference evidence="2" key="1">
    <citation type="submission" date="2020-05" db="EMBL/GenBank/DDBJ databases">
        <title>WGS assembly of Panicum virgatum.</title>
        <authorList>
            <person name="Lovell J.T."/>
            <person name="Jenkins J."/>
            <person name="Shu S."/>
            <person name="Juenger T.E."/>
            <person name="Schmutz J."/>
        </authorList>
    </citation>
    <scope>NUCLEOTIDE SEQUENCE</scope>
    <source>
        <strain evidence="2">AP13</strain>
    </source>
</reference>
<evidence type="ECO:0000256" key="1">
    <source>
        <dbReference type="SAM" id="MobiDB-lite"/>
    </source>
</evidence>
<dbReference type="EMBL" id="CM029040">
    <property type="protein sequence ID" value="KAG2634403.1"/>
    <property type="molecule type" value="Genomic_DNA"/>
</dbReference>